<evidence type="ECO:0008006" key="3">
    <source>
        <dbReference type="Google" id="ProtNLM"/>
    </source>
</evidence>
<organism evidence="1 2">
    <name type="scientific">Paenibacillus sophorae</name>
    <dbReference type="NCBI Taxonomy" id="1333845"/>
    <lineage>
        <taxon>Bacteria</taxon>
        <taxon>Bacillati</taxon>
        <taxon>Bacillota</taxon>
        <taxon>Bacilli</taxon>
        <taxon>Bacillales</taxon>
        <taxon>Paenibacillaceae</taxon>
        <taxon>Paenibacillus</taxon>
    </lineage>
</organism>
<proteinExistence type="predicted"/>
<name>A0ABX8HJE5_9BACL</name>
<keyword evidence="2" id="KW-1185">Reference proteome</keyword>
<evidence type="ECO:0000313" key="2">
    <source>
        <dbReference type="Proteomes" id="UP000683429"/>
    </source>
</evidence>
<sequence length="86" mass="9400">MAAIGIISGVILGWLGRASATKKDTEQRASSGAAIRSDMDYIKKGVDDIRVDVRVQGERTNALAERVTRVEEASIQANKRLDKLEE</sequence>
<accession>A0ABX8HJE5</accession>
<protein>
    <recommendedName>
        <fullName evidence="3">Gas vesicle protein</fullName>
    </recommendedName>
</protein>
<gene>
    <name evidence="1" type="ORF">KP014_28255</name>
</gene>
<dbReference type="Proteomes" id="UP000683429">
    <property type="component" value="Chromosome"/>
</dbReference>
<dbReference type="EMBL" id="CP076607">
    <property type="protein sequence ID" value="QWU18558.1"/>
    <property type="molecule type" value="Genomic_DNA"/>
</dbReference>
<evidence type="ECO:0000313" key="1">
    <source>
        <dbReference type="EMBL" id="QWU18558.1"/>
    </source>
</evidence>
<reference evidence="1 2" key="1">
    <citation type="submission" date="2021-06" db="EMBL/GenBank/DDBJ databases">
        <title>Whole genome sequence of Paenibacillus sophorae DSM23020 for comparative genomics.</title>
        <authorList>
            <person name="Kim M.-J."/>
            <person name="Lee G."/>
            <person name="Shin J.-H."/>
        </authorList>
    </citation>
    <scope>NUCLEOTIDE SEQUENCE [LARGE SCALE GENOMIC DNA]</scope>
    <source>
        <strain evidence="1 2">DSM 23020</strain>
    </source>
</reference>